<evidence type="ECO:0000256" key="2">
    <source>
        <dbReference type="SAM" id="SignalP"/>
    </source>
</evidence>
<evidence type="ECO:0000313" key="4">
    <source>
        <dbReference type="EMBL" id="RXJ68229.1"/>
    </source>
</evidence>
<feature type="signal peptide" evidence="2">
    <location>
        <begin position="1"/>
        <end position="21"/>
    </location>
</feature>
<dbReference type="InterPro" id="IPR001638">
    <property type="entry name" value="Solute-binding_3/MltF_N"/>
</dbReference>
<feature type="chain" id="PRO_5020403083" evidence="2">
    <location>
        <begin position="22"/>
        <end position="266"/>
    </location>
</feature>
<evidence type="ECO:0000313" key="5">
    <source>
        <dbReference type="Proteomes" id="UP000290172"/>
    </source>
</evidence>
<dbReference type="Gene3D" id="3.40.190.10">
    <property type="entry name" value="Periplasmic binding protein-like II"/>
    <property type="match status" value="2"/>
</dbReference>
<dbReference type="AlphaFoldDB" id="A0A4Q0YGR2"/>
<reference evidence="4 5" key="1">
    <citation type="submission" date="2017-10" db="EMBL/GenBank/DDBJ databases">
        <title>Genomics of the genus Arcobacter.</title>
        <authorList>
            <person name="Perez-Cataluna A."/>
            <person name="Figueras M.J."/>
        </authorList>
    </citation>
    <scope>NUCLEOTIDE SEQUENCE [LARGE SCALE GENOMIC DNA]</scope>
    <source>
        <strain evidence="4 5">CECT 8993</strain>
    </source>
</reference>
<name>A0A4Q0YGR2_9BACT</name>
<organism evidence="4 5">
    <name type="scientific">Halarcobacter ebronensis</name>
    <dbReference type="NCBI Taxonomy" id="1462615"/>
    <lineage>
        <taxon>Bacteria</taxon>
        <taxon>Pseudomonadati</taxon>
        <taxon>Campylobacterota</taxon>
        <taxon>Epsilonproteobacteria</taxon>
        <taxon>Campylobacterales</taxon>
        <taxon>Arcobacteraceae</taxon>
        <taxon>Halarcobacter</taxon>
    </lineage>
</organism>
<dbReference type="SMART" id="SM00062">
    <property type="entry name" value="PBPb"/>
    <property type="match status" value="1"/>
</dbReference>
<keyword evidence="1 2" id="KW-0732">Signal</keyword>
<dbReference type="EMBL" id="PDKJ01000006">
    <property type="protein sequence ID" value="RXJ68229.1"/>
    <property type="molecule type" value="Genomic_DNA"/>
</dbReference>
<evidence type="ECO:0000256" key="1">
    <source>
        <dbReference type="ARBA" id="ARBA00022729"/>
    </source>
</evidence>
<gene>
    <name evidence="4" type="ORF">CRV08_08215</name>
</gene>
<proteinExistence type="predicted"/>
<sequence>MQKLFKLVVAGIFALSICVHADDSTLKEIVVASGSTSVPNSYIVNGKHTGHEVDIWNEISKKTGLKVKFITGEFNTLFGYLDSGKADTVGNTITINQKRLDKYDFSEPYAYIPEKLVVQPEREDIKKLKDIEGLTCGYSAGSNGGNLFEQIAKKQNIKINLVSYDSSELLAEAFRRHKVDVMIFSAGETAFKIKNGYLKARMAEENVTLGLKAYPFVKNNERSKKLREIVTKAIQEMKADGTLTKIYEKWYGMDFSNEPKDAKLIK</sequence>
<dbReference type="PANTHER" id="PTHR35936:SF19">
    <property type="entry name" value="AMINO-ACID-BINDING PROTEIN YXEM-RELATED"/>
    <property type="match status" value="1"/>
</dbReference>
<dbReference type="Proteomes" id="UP000290172">
    <property type="component" value="Unassembled WGS sequence"/>
</dbReference>
<accession>A0A4Q0YGR2</accession>
<feature type="domain" description="Solute-binding protein family 3/N-terminal" evidence="3">
    <location>
        <begin position="28"/>
        <end position="254"/>
    </location>
</feature>
<evidence type="ECO:0000259" key="3">
    <source>
        <dbReference type="SMART" id="SM00062"/>
    </source>
</evidence>
<comment type="caution">
    <text evidence="4">The sequence shown here is derived from an EMBL/GenBank/DDBJ whole genome shotgun (WGS) entry which is preliminary data.</text>
</comment>
<dbReference type="SUPFAM" id="SSF53850">
    <property type="entry name" value="Periplasmic binding protein-like II"/>
    <property type="match status" value="1"/>
</dbReference>
<protein>
    <submittedName>
        <fullName evidence="4">Amino acid ABC transporter substrate-binding protein</fullName>
    </submittedName>
</protein>
<dbReference type="PANTHER" id="PTHR35936">
    <property type="entry name" value="MEMBRANE-BOUND LYTIC MUREIN TRANSGLYCOSYLASE F"/>
    <property type="match status" value="1"/>
</dbReference>
<dbReference type="RefSeq" id="WP_128980974.1">
    <property type="nucleotide sequence ID" value="NZ_PDKJ01000006.1"/>
</dbReference>
<dbReference type="Pfam" id="PF00497">
    <property type="entry name" value="SBP_bac_3"/>
    <property type="match status" value="2"/>
</dbReference>